<dbReference type="AlphaFoldDB" id="A0A291E6C5"/>
<gene>
    <name evidence="1" type="ORF">CO704_25515</name>
    <name evidence="2" type="ORF">NCTC12120_05329</name>
</gene>
<evidence type="ECO:0000313" key="4">
    <source>
        <dbReference type="Proteomes" id="UP000251197"/>
    </source>
</evidence>
<dbReference type="RefSeq" id="WP_061277641.1">
    <property type="nucleotide sequence ID" value="NZ_CP023526.1"/>
</dbReference>
<proteinExistence type="predicted"/>
<dbReference type="EMBL" id="CP023526">
    <property type="protein sequence ID" value="ATF95438.1"/>
    <property type="molecule type" value="Genomic_DNA"/>
</dbReference>
<evidence type="ECO:0000313" key="2">
    <source>
        <dbReference type="EMBL" id="SQC92142.1"/>
    </source>
</evidence>
<keyword evidence="1" id="KW-0614">Plasmid</keyword>
<dbReference type="EMBL" id="UAVU01000009">
    <property type="protein sequence ID" value="SQC92142.1"/>
    <property type="molecule type" value="Genomic_DNA"/>
</dbReference>
<dbReference type="Proteomes" id="UP000217979">
    <property type="component" value="Plasmid unnamed"/>
</dbReference>
<protein>
    <submittedName>
        <fullName evidence="1">Uncharacterized protein</fullName>
    </submittedName>
</protein>
<evidence type="ECO:0000313" key="1">
    <source>
        <dbReference type="EMBL" id="ATF95438.1"/>
    </source>
</evidence>
<sequence length="60" mass="6894">MSPEIKHWREPVIALSALKLRYQRLCRDALARSCDIADLLVQIEQHRARCPSGKAGLRRP</sequence>
<evidence type="ECO:0000313" key="3">
    <source>
        <dbReference type="Proteomes" id="UP000217979"/>
    </source>
</evidence>
<reference evidence="2 4" key="2">
    <citation type="submission" date="2018-06" db="EMBL/GenBank/DDBJ databases">
        <authorList>
            <consortium name="Pathogen Informatics"/>
            <person name="Doyle S."/>
        </authorList>
    </citation>
    <scope>NUCLEOTIDE SEQUENCE [LARGE SCALE GENOMIC DNA]</scope>
    <source>
        <strain evidence="2 4">NCTC12120</strain>
    </source>
</reference>
<dbReference type="Proteomes" id="UP000251197">
    <property type="component" value="Unassembled WGS sequence"/>
</dbReference>
<reference evidence="1 3" key="1">
    <citation type="submission" date="2017-09" db="EMBL/GenBank/DDBJ databases">
        <title>FDA dAtabase for Regulatory Grade micrObial Sequences (FDA-ARGOS): Supporting development and validation of Infectious Disease Dx tests.</title>
        <authorList>
            <person name="Minogue T."/>
            <person name="Wolcott M."/>
            <person name="Wasieloski L."/>
            <person name="Aguilar W."/>
            <person name="Moore D."/>
            <person name="Tallon L."/>
            <person name="Sadzewicz L."/>
            <person name="Ott S."/>
            <person name="Zhao X."/>
            <person name="Nagaraj S."/>
            <person name="Vavikolanu K."/>
            <person name="Aluvathingal J."/>
            <person name="Nadendla S."/>
            <person name="Sichtig H."/>
        </authorList>
    </citation>
    <scope>NUCLEOTIDE SEQUENCE [LARGE SCALE GENOMIC DNA]</scope>
    <source>
        <strain evidence="1 3">FDAARGOS_392</strain>
        <plasmid evidence="1 3">unnamed</plasmid>
    </source>
</reference>
<accession>A0A291E6C5</accession>
<name>A0A291E6C5_9ENTR</name>
<organism evidence="1 3">
    <name type="scientific">Cedecea neteri</name>
    <dbReference type="NCBI Taxonomy" id="158822"/>
    <lineage>
        <taxon>Bacteria</taxon>
        <taxon>Pseudomonadati</taxon>
        <taxon>Pseudomonadota</taxon>
        <taxon>Gammaproteobacteria</taxon>
        <taxon>Enterobacterales</taxon>
        <taxon>Enterobacteriaceae</taxon>
        <taxon>Cedecea</taxon>
    </lineage>
</organism>
<geneLocation type="plasmid" evidence="1 3">
    <name>unnamed</name>
</geneLocation>